<protein>
    <submittedName>
        <fullName evidence="6">CUB, FXa inhibition, and/or EGF CA domain containing protein</fullName>
    </submittedName>
</protein>
<feature type="domain" description="CUB" evidence="5">
    <location>
        <begin position="612"/>
        <end position="724"/>
    </location>
</feature>
<dbReference type="PROSITE" id="PS01180">
    <property type="entry name" value="CUB"/>
    <property type="match status" value="9"/>
</dbReference>
<dbReference type="Gene3D" id="2.10.25.10">
    <property type="entry name" value="Laminin"/>
    <property type="match status" value="2"/>
</dbReference>
<feature type="domain" description="CUB" evidence="5">
    <location>
        <begin position="725"/>
        <end position="803"/>
    </location>
</feature>
<dbReference type="SMART" id="SM00179">
    <property type="entry name" value="EGF_CA"/>
    <property type="match status" value="2"/>
</dbReference>
<dbReference type="SMART" id="SM00042">
    <property type="entry name" value="CUB"/>
    <property type="match status" value="9"/>
</dbReference>
<feature type="domain" description="CUB" evidence="5">
    <location>
        <begin position="1049"/>
        <end position="1167"/>
    </location>
</feature>
<dbReference type="SUPFAM" id="SSF57196">
    <property type="entry name" value="EGF/Laminin"/>
    <property type="match status" value="3"/>
</dbReference>
<reference evidence="6 7" key="1">
    <citation type="submission" date="2017-03" db="EMBL/GenBank/DDBJ databases">
        <title>Genome of the blue death feigning beetle - Asbolus verrucosus.</title>
        <authorList>
            <person name="Rider S.D."/>
        </authorList>
    </citation>
    <scope>NUCLEOTIDE SEQUENCE [LARGE SCALE GENOMIC DNA]</scope>
    <source>
        <strain evidence="6">Butters</strain>
        <tissue evidence="6">Head and leg muscle</tissue>
    </source>
</reference>
<dbReference type="SUPFAM" id="SSF49854">
    <property type="entry name" value="Spermadhesin, CUB domain"/>
    <property type="match status" value="9"/>
</dbReference>
<evidence type="ECO:0000256" key="1">
    <source>
        <dbReference type="ARBA" id="ARBA00022536"/>
    </source>
</evidence>
<feature type="domain" description="CUB" evidence="5">
    <location>
        <begin position="920"/>
        <end position="1033"/>
    </location>
</feature>
<dbReference type="SMART" id="SM00181">
    <property type="entry name" value="EGF"/>
    <property type="match status" value="3"/>
</dbReference>
<dbReference type="CDD" id="cd00041">
    <property type="entry name" value="CUB"/>
    <property type="match status" value="9"/>
</dbReference>
<keyword evidence="7" id="KW-1185">Reference proteome</keyword>
<keyword evidence="3 4" id="KW-1015">Disulfide bond</keyword>
<dbReference type="STRING" id="1661398.A0A482VQ83"/>
<dbReference type="FunFam" id="2.10.25.10:FF:000240">
    <property type="entry name" value="Vitamin K-dependent protein S"/>
    <property type="match status" value="1"/>
</dbReference>
<feature type="domain" description="CUB" evidence="5">
    <location>
        <begin position="38"/>
        <end position="148"/>
    </location>
</feature>
<feature type="domain" description="CUB" evidence="5">
    <location>
        <begin position="189"/>
        <end position="297"/>
    </location>
</feature>
<evidence type="ECO:0000256" key="2">
    <source>
        <dbReference type="ARBA" id="ARBA00022737"/>
    </source>
</evidence>
<comment type="caution">
    <text evidence="4">Lacks conserved residue(s) required for the propagation of feature annotation.</text>
</comment>
<gene>
    <name evidence="6" type="ORF">BDFB_005007</name>
</gene>
<dbReference type="FunFam" id="2.60.120.290:FF:000013">
    <property type="entry name" value="Membrane frizzled-related protein"/>
    <property type="match status" value="1"/>
</dbReference>
<dbReference type="PANTHER" id="PTHR24251:SF43">
    <property type="entry name" value="TOLLOID-LIKE PROTEIN 2"/>
    <property type="match status" value="1"/>
</dbReference>
<dbReference type="FunFam" id="2.60.120.290:FF:000005">
    <property type="entry name" value="Procollagen C-endopeptidase enhancer 1"/>
    <property type="match status" value="3"/>
</dbReference>
<dbReference type="InterPro" id="IPR000152">
    <property type="entry name" value="EGF-type_Asp/Asn_hydroxyl_site"/>
</dbReference>
<feature type="disulfide bond" evidence="4">
    <location>
        <begin position="298"/>
        <end position="325"/>
    </location>
</feature>
<feature type="non-terminal residue" evidence="6">
    <location>
        <position position="1218"/>
    </location>
</feature>
<proteinExistence type="predicted"/>
<organism evidence="6 7">
    <name type="scientific">Asbolus verrucosus</name>
    <name type="common">Desert ironclad beetle</name>
    <dbReference type="NCBI Taxonomy" id="1661398"/>
    <lineage>
        <taxon>Eukaryota</taxon>
        <taxon>Metazoa</taxon>
        <taxon>Ecdysozoa</taxon>
        <taxon>Arthropoda</taxon>
        <taxon>Hexapoda</taxon>
        <taxon>Insecta</taxon>
        <taxon>Pterygota</taxon>
        <taxon>Neoptera</taxon>
        <taxon>Endopterygota</taxon>
        <taxon>Coleoptera</taxon>
        <taxon>Polyphaga</taxon>
        <taxon>Cucujiformia</taxon>
        <taxon>Tenebrionidae</taxon>
        <taxon>Pimeliinae</taxon>
        <taxon>Asbolus</taxon>
    </lineage>
</organism>
<dbReference type="GO" id="GO:0005509">
    <property type="term" value="F:calcium ion binding"/>
    <property type="evidence" value="ECO:0007669"/>
    <property type="project" value="InterPro"/>
</dbReference>
<dbReference type="Pfam" id="PF00431">
    <property type="entry name" value="CUB"/>
    <property type="match status" value="9"/>
</dbReference>
<dbReference type="InterPro" id="IPR035914">
    <property type="entry name" value="Sperma_CUB_dom_sf"/>
</dbReference>
<sequence length="1218" mass="137188">MDECSTKNHGCAHKYIRIVDGYMHAYRIGFELESNATCSGILNISSGTIASAFFHKPYPLNIVCTWEIINLFRNRITTLKFTHFELKEDNFDRVEIFDKFGEQLKLRGTYCGKTPNLILAKSDVTRTVFSSDSSFPQLSKFVCCLRVVVATPRHGICITFESFNLDSHPSCIFDHDGSSAANLEKFCECGQTFTKRSGTFSSNETYINETCEWHIEADLDEKIVLNIVNLDIQKSPDCNSGYVEVRDGFWPNSPPLGKFCGEDKLDPVISTENKMLVSYVDKNPTGHRGFVASYEAICGKELFVYDELVLESPGYPENYPLDKKCVWKITVPENSNAVLTFQSFDLENDTNCRYDYLEVRDGLTEESNLIGVYCGNERPEIVSNSNHLLVKFVSDSSGAKTGFSAVITKNEMDECSTKNHGCAHECVNIVGGYRCACRIGFELEPNGKDCRETCGGILNVSSGTINSPRFSKMYPLNTVCIWEIVNLSEDTRLKLNFVHFDLEEDNSGECNFDRLEIFDKSDEKLKLRGIYCGKSLPDPIITKGNAVRIVFISDGSFARNGFALDFRAALDKCTINDGNCRHGCQNNFDSIECVCDKDASLQNGGRNCQNGCKHEIALPSGNISTPNYPDVYSVSENCEWFFITTPGHRIRITFESFNLKFHENCKYDYVTLYDGPSSENIFLGKFCGSNVLSPLISSGNEFYMTFRADSTKPTKGFKATYSSICGGILFADTEEKYLYSHATFGYTAYDSNTDCEWNITSDNMHQISLSFLTFHLERNQSDYVEIFKGMNSSAPSSGKFSGRTMHLLLPNVVRPFTNQKSGTFAPPSNLAPDGTYNNQTCEWRIIASTAEKIVLSLTNLNIQKSINCDSGYVEVRDGLWSNSLSLGKFCGEDKLIALTSSGNEILDQHQRFVAKYKMICGEDLFVNDEARLESLNYPEKYSFDKRCLWKITVPKYNKAVLKFHSFDLETDGKCLHDYLEVRYGLTEEKSLIGVYCGNTTPHEIISSTNHLWIKFVSDMSVEKKGFSAFVTVKSVRNNVDSNLHSSPTCGGEFRTSSGTTPFFPKMYPLNTVCFWEIINPYKDKVIKLKFTHFDLEEGNLNHHDKPCDFDRVEIFSRFDEAELKPQGVYCGNKAPDPIISKSNLVRIGFISDRGSVRNGFVIDFVVDLDKCAFSNGNCRHRCVNTLTSTKCICGYNLTLQNGGRDCQNDYKYEISSSF</sequence>
<dbReference type="PANTHER" id="PTHR24251">
    <property type="entry name" value="OVOCHYMASE-RELATED"/>
    <property type="match status" value="1"/>
</dbReference>
<accession>A0A482VQ83</accession>
<dbReference type="InterPro" id="IPR000742">
    <property type="entry name" value="EGF"/>
</dbReference>
<dbReference type="InterPro" id="IPR000859">
    <property type="entry name" value="CUB_dom"/>
</dbReference>
<feature type="domain" description="CUB" evidence="5">
    <location>
        <begin position="832"/>
        <end position="905"/>
    </location>
</feature>
<dbReference type="PROSITE" id="PS00010">
    <property type="entry name" value="ASX_HYDROXYL"/>
    <property type="match status" value="1"/>
</dbReference>
<feature type="domain" description="CUB" evidence="5">
    <location>
        <begin position="454"/>
        <end position="569"/>
    </location>
</feature>
<dbReference type="FunFam" id="2.60.120.290:FF:000018">
    <property type="entry name" value="cubilin"/>
    <property type="match status" value="1"/>
</dbReference>
<evidence type="ECO:0000313" key="7">
    <source>
        <dbReference type="Proteomes" id="UP000292052"/>
    </source>
</evidence>
<dbReference type="OrthoDB" id="431034at2759"/>
<dbReference type="Pfam" id="PF14670">
    <property type="entry name" value="FXa_inhibition"/>
    <property type="match status" value="1"/>
</dbReference>
<dbReference type="EMBL" id="QDEB01074343">
    <property type="protein sequence ID" value="RZC35072.1"/>
    <property type="molecule type" value="Genomic_DNA"/>
</dbReference>
<evidence type="ECO:0000313" key="6">
    <source>
        <dbReference type="EMBL" id="RZC35072.1"/>
    </source>
</evidence>
<dbReference type="PROSITE" id="PS01187">
    <property type="entry name" value="EGF_CA"/>
    <property type="match status" value="1"/>
</dbReference>
<dbReference type="Proteomes" id="UP000292052">
    <property type="component" value="Unassembled WGS sequence"/>
</dbReference>
<dbReference type="PROSITE" id="PS01186">
    <property type="entry name" value="EGF_2"/>
    <property type="match status" value="1"/>
</dbReference>
<evidence type="ECO:0000259" key="5">
    <source>
        <dbReference type="PROSITE" id="PS01180"/>
    </source>
</evidence>
<evidence type="ECO:0000256" key="3">
    <source>
        <dbReference type="ARBA" id="ARBA00023157"/>
    </source>
</evidence>
<feature type="disulfide bond" evidence="4">
    <location>
        <begin position="920"/>
        <end position="947"/>
    </location>
</feature>
<feature type="domain" description="CUB" evidence="5">
    <location>
        <begin position="298"/>
        <end position="410"/>
    </location>
</feature>
<dbReference type="InterPro" id="IPR018097">
    <property type="entry name" value="EGF_Ca-bd_CS"/>
</dbReference>
<comment type="caution">
    <text evidence="6">The sequence shown here is derived from an EMBL/GenBank/DDBJ whole genome shotgun (WGS) entry which is preliminary data.</text>
</comment>
<dbReference type="Gene3D" id="2.60.120.290">
    <property type="entry name" value="Spermadhesin, CUB domain"/>
    <property type="match status" value="9"/>
</dbReference>
<keyword evidence="1" id="KW-0245">EGF-like domain</keyword>
<keyword evidence="2" id="KW-0677">Repeat</keyword>
<dbReference type="InterPro" id="IPR001881">
    <property type="entry name" value="EGF-like_Ca-bd_dom"/>
</dbReference>
<evidence type="ECO:0000256" key="4">
    <source>
        <dbReference type="PROSITE-ProRule" id="PRU00059"/>
    </source>
</evidence>
<name>A0A482VQ83_ASBVE</name>
<dbReference type="AlphaFoldDB" id="A0A482VQ83"/>